<dbReference type="SUPFAM" id="SSF111369">
    <property type="entry name" value="HlyD-like secretion proteins"/>
    <property type="match status" value="3"/>
</dbReference>
<dbReference type="Gene3D" id="1.10.287.470">
    <property type="entry name" value="Helix hairpin bin"/>
    <property type="match status" value="3"/>
</dbReference>
<evidence type="ECO:0000256" key="6">
    <source>
        <dbReference type="ARBA" id="ARBA00023054"/>
    </source>
</evidence>
<sequence length="414" mass="43964">METSRAWLATLRRHGVALSAVVAVVVAAAVWGPGLLLGPEVPVRRVERRDFVQTVVATGRVATPHRTSVGVQLTGTVLRVAVEEGQAVRAGDLLFELESSEMQAAQSQAVLAVRQAQARLRQVRELQAPVAEQALRQAQANLDMARGTLQRNRDLFEKKFIGQAALDDAVRAEQVAQAQARTAQEQLASARPGGSDLAAAQAALAQAEAAAQAAQARLAYTRVRAPVDGTLIARNVEPGDLVQPGKALMVLSPAGVTELVVLIDEKNLHLLRLGQDALASADAYPAERFPAVVSTIDPAVDPQRGSVEVKLRVPRPPSALRQDMTVSVDIEVARRPQALLVAADGVRDPDSAQPWALRVEDGHARRRPLRIGLRSGGWCEVLEGLAAGDAVIPAANGGAVAVREGMRVRVQGAR</sequence>
<dbReference type="Proteomes" id="UP000715965">
    <property type="component" value="Unassembled WGS sequence"/>
</dbReference>
<name>A0ABR9SKB4_9BURK</name>
<reference evidence="10 11" key="1">
    <citation type="submission" date="2020-10" db="EMBL/GenBank/DDBJ databases">
        <title>Draft genome of Ramlibacter aquaticus LMG 30558.</title>
        <authorList>
            <person name="Props R."/>
        </authorList>
    </citation>
    <scope>NUCLEOTIDE SEQUENCE [LARGE SCALE GENOMIC DNA]</scope>
    <source>
        <strain evidence="10 11">LMG 30558</strain>
    </source>
</reference>
<evidence type="ECO:0000259" key="8">
    <source>
        <dbReference type="Pfam" id="PF25917"/>
    </source>
</evidence>
<dbReference type="RefSeq" id="WP_193782026.1">
    <property type="nucleotide sequence ID" value="NZ_JADDOJ010000102.1"/>
</dbReference>
<evidence type="ECO:0000256" key="1">
    <source>
        <dbReference type="ARBA" id="ARBA00004418"/>
    </source>
</evidence>
<dbReference type="Gene3D" id="2.40.30.170">
    <property type="match status" value="1"/>
</dbReference>
<proteinExistence type="inferred from homology"/>
<dbReference type="EMBL" id="JADDOJ010000102">
    <property type="protein sequence ID" value="MBE7942472.1"/>
    <property type="molecule type" value="Genomic_DNA"/>
</dbReference>
<evidence type="ECO:0000313" key="11">
    <source>
        <dbReference type="Proteomes" id="UP000715965"/>
    </source>
</evidence>
<protein>
    <submittedName>
        <fullName evidence="10">Efflux RND transporter periplasmic adaptor subunit</fullName>
    </submittedName>
</protein>
<evidence type="ECO:0000256" key="4">
    <source>
        <dbReference type="ARBA" id="ARBA00022729"/>
    </source>
</evidence>
<keyword evidence="7" id="KW-0812">Transmembrane</keyword>
<feature type="domain" description="CusB-like beta-barrel" evidence="9">
    <location>
        <begin position="261"/>
        <end position="331"/>
    </location>
</feature>
<evidence type="ECO:0000313" key="10">
    <source>
        <dbReference type="EMBL" id="MBE7942472.1"/>
    </source>
</evidence>
<evidence type="ECO:0000259" key="9">
    <source>
        <dbReference type="Pfam" id="PF25954"/>
    </source>
</evidence>
<dbReference type="NCBIfam" id="TIGR01730">
    <property type="entry name" value="RND_mfp"/>
    <property type="match status" value="1"/>
</dbReference>
<gene>
    <name evidence="10" type="ORF">IM725_18030</name>
</gene>
<keyword evidence="5" id="KW-0574">Periplasm</keyword>
<keyword evidence="11" id="KW-1185">Reference proteome</keyword>
<dbReference type="InterPro" id="IPR050465">
    <property type="entry name" value="UPF0194_transport"/>
</dbReference>
<evidence type="ECO:0000256" key="2">
    <source>
        <dbReference type="ARBA" id="ARBA00009477"/>
    </source>
</evidence>
<keyword evidence="6" id="KW-0175">Coiled coil</keyword>
<evidence type="ECO:0000256" key="7">
    <source>
        <dbReference type="SAM" id="Phobius"/>
    </source>
</evidence>
<dbReference type="Pfam" id="PF25954">
    <property type="entry name" value="Beta-barrel_RND_2"/>
    <property type="match status" value="1"/>
</dbReference>
<accession>A0ABR9SKB4</accession>
<dbReference type="InterPro" id="IPR006143">
    <property type="entry name" value="RND_pump_MFP"/>
</dbReference>
<keyword evidence="7" id="KW-0472">Membrane</keyword>
<comment type="subcellular location">
    <subcellularLocation>
        <location evidence="1">Periplasm</location>
    </subcellularLocation>
</comment>
<dbReference type="Gene3D" id="2.40.420.20">
    <property type="match status" value="1"/>
</dbReference>
<keyword evidence="7" id="KW-1133">Transmembrane helix</keyword>
<dbReference type="InterPro" id="IPR058792">
    <property type="entry name" value="Beta-barrel_RND_2"/>
</dbReference>
<dbReference type="Gene3D" id="2.40.50.100">
    <property type="match status" value="2"/>
</dbReference>
<dbReference type="PANTHER" id="PTHR32347">
    <property type="entry name" value="EFFLUX SYSTEM COMPONENT YKNX-RELATED"/>
    <property type="match status" value="1"/>
</dbReference>
<dbReference type="PANTHER" id="PTHR32347:SF29">
    <property type="entry name" value="UPF0194 MEMBRANE PROTEIN YBHG"/>
    <property type="match status" value="1"/>
</dbReference>
<comment type="caution">
    <text evidence="10">The sequence shown here is derived from an EMBL/GenBank/DDBJ whole genome shotgun (WGS) entry which is preliminary data.</text>
</comment>
<comment type="similarity">
    <text evidence="2">Belongs to the membrane fusion protein (MFP) (TC 8.A.1) family.</text>
</comment>
<keyword evidence="4" id="KW-0732">Signal</keyword>
<feature type="domain" description="Multidrug resistance protein MdtA-like barrel-sandwich hybrid" evidence="8">
    <location>
        <begin position="68"/>
        <end position="249"/>
    </location>
</feature>
<dbReference type="InterPro" id="IPR058625">
    <property type="entry name" value="MdtA-like_BSH"/>
</dbReference>
<evidence type="ECO:0000256" key="5">
    <source>
        <dbReference type="ARBA" id="ARBA00022764"/>
    </source>
</evidence>
<evidence type="ECO:0000256" key="3">
    <source>
        <dbReference type="ARBA" id="ARBA00010602"/>
    </source>
</evidence>
<comment type="similarity">
    <text evidence="3">Belongs to the UPF0194 family.</text>
</comment>
<dbReference type="Pfam" id="PF25917">
    <property type="entry name" value="BSH_RND"/>
    <property type="match status" value="1"/>
</dbReference>
<organism evidence="10 11">
    <name type="scientific">Ramlibacter aquaticus</name>
    <dbReference type="NCBI Taxonomy" id="2780094"/>
    <lineage>
        <taxon>Bacteria</taxon>
        <taxon>Pseudomonadati</taxon>
        <taxon>Pseudomonadota</taxon>
        <taxon>Betaproteobacteria</taxon>
        <taxon>Burkholderiales</taxon>
        <taxon>Comamonadaceae</taxon>
        <taxon>Ramlibacter</taxon>
    </lineage>
</organism>
<feature type="transmembrane region" description="Helical" evidence="7">
    <location>
        <begin position="16"/>
        <end position="38"/>
    </location>
</feature>